<keyword evidence="2" id="KW-1185">Reference proteome</keyword>
<reference evidence="1 2" key="1">
    <citation type="submission" date="2012-04" db="EMBL/GenBank/DDBJ databases">
        <title>The Genome Sequence of Saprolegnia declina VS20.</title>
        <authorList>
            <consortium name="The Broad Institute Genome Sequencing Platform"/>
            <person name="Russ C."/>
            <person name="Nusbaum C."/>
            <person name="Tyler B."/>
            <person name="van West P."/>
            <person name="Dieguez-Uribeondo J."/>
            <person name="de Bruijn I."/>
            <person name="Tripathy S."/>
            <person name="Jiang R."/>
            <person name="Young S.K."/>
            <person name="Zeng Q."/>
            <person name="Gargeya S."/>
            <person name="Fitzgerald M."/>
            <person name="Haas B."/>
            <person name="Abouelleil A."/>
            <person name="Alvarado L."/>
            <person name="Arachchi H.M."/>
            <person name="Berlin A."/>
            <person name="Chapman S.B."/>
            <person name="Goldberg J."/>
            <person name="Griggs A."/>
            <person name="Gujja S."/>
            <person name="Hansen M."/>
            <person name="Howarth C."/>
            <person name="Imamovic A."/>
            <person name="Larimer J."/>
            <person name="McCowen C."/>
            <person name="Montmayeur A."/>
            <person name="Murphy C."/>
            <person name="Neiman D."/>
            <person name="Pearson M."/>
            <person name="Priest M."/>
            <person name="Roberts A."/>
            <person name="Saif S."/>
            <person name="Shea T."/>
            <person name="Sisk P."/>
            <person name="Sykes S."/>
            <person name="Wortman J."/>
            <person name="Nusbaum C."/>
            <person name="Birren B."/>
        </authorList>
    </citation>
    <scope>NUCLEOTIDE SEQUENCE [LARGE SCALE GENOMIC DNA]</scope>
    <source>
        <strain evidence="1 2">VS20</strain>
    </source>
</reference>
<evidence type="ECO:0000313" key="1">
    <source>
        <dbReference type="EMBL" id="EQC39912.1"/>
    </source>
</evidence>
<gene>
    <name evidence="1" type="ORF">SDRG_02568</name>
</gene>
<proteinExistence type="predicted"/>
<protein>
    <submittedName>
        <fullName evidence="1">Uncharacterized protein</fullName>
    </submittedName>
</protein>
<dbReference type="EMBL" id="JH767137">
    <property type="protein sequence ID" value="EQC39912.1"/>
    <property type="molecule type" value="Genomic_DNA"/>
</dbReference>
<dbReference type="InParanoid" id="T0SAQ7"/>
<dbReference type="VEuPathDB" id="FungiDB:SDRG_02568"/>
<dbReference type="GeneID" id="19943295"/>
<organism evidence="1 2">
    <name type="scientific">Saprolegnia diclina (strain VS20)</name>
    <dbReference type="NCBI Taxonomy" id="1156394"/>
    <lineage>
        <taxon>Eukaryota</taxon>
        <taxon>Sar</taxon>
        <taxon>Stramenopiles</taxon>
        <taxon>Oomycota</taxon>
        <taxon>Saprolegniomycetes</taxon>
        <taxon>Saprolegniales</taxon>
        <taxon>Saprolegniaceae</taxon>
        <taxon>Saprolegnia</taxon>
    </lineage>
</organism>
<dbReference type="Proteomes" id="UP000030762">
    <property type="component" value="Unassembled WGS sequence"/>
</dbReference>
<accession>T0SAQ7</accession>
<dbReference type="AlphaFoldDB" id="T0SAQ7"/>
<name>T0SAQ7_SAPDV</name>
<evidence type="ECO:0000313" key="2">
    <source>
        <dbReference type="Proteomes" id="UP000030762"/>
    </source>
</evidence>
<sequence>MNPATAAYEAAIAHLGDPERLSLVTGTRNSGPLSPLQKLQLILDVLDDFDLTVAFVRDVLTITFVGIAVWLHDLFVMHGWELL</sequence>
<dbReference type="RefSeq" id="XP_008606386.1">
    <property type="nucleotide sequence ID" value="XM_008608164.1"/>
</dbReference>